<feature type="domain" description="Retrotransposon gag" evidence="2">
    <location>
        <begin position="186"/>
        <end position="275"/>
    </location>
</feature>
<dbReference type="Proteomes" id="UP001419268">
    <property type="component" value="Unassembled WGS sequence"/>
</dbReference>
<evidence type="ECO:0000313" key="4">
    <source>
        <dbReference type="Proteomes" id="UP001419268"/>
    </source>
</evidence>
<protein>
    <recommendedName>
        <fullName evidence="2">Retrotransposon gag domain-containing protein</fullName>
    </recommendedName>
</protein>
<evidence type="ECO:0000256" key="1">
    <source>
        <dbReference type="SAM" id="MobiDB-lite"/>
    </source>
</evidence>
<comment type="caution">
    <text evidence="3">The sequence shown here is derived from an EMBL/GenBank/DDBJ whole genome shotgun (WGS) entry which is preliminary data.</text>
</comment>
<name>A0AAP0PKX3_9MAGN</name>
<dbReference type="AlphaFoldDB" id="A0AAP0PKX3"/>
<accession>A0AAP0PKX3</accession>
<keyword evidence="4" id="KW-1185">Reference proteome</keyword>
<evidence type="ECO:0000313" key="3">
    <source>
        <dbReference type="EMBL" id="KAK9147772.1"/>
    </source>
</evidence>
<dbReference type="InterPro" id="IPR005162">
    <property type="entry name" value="Retrotrans_gag_dom"/>
</dbReference>
<sequence length="339" mass="37750">MGGQSGTPFETGQTSDAAKDVSVTTSVEDRLSAQETQMAEVLRLLREQTTVLATLTSVREPVDVTIPVGTAVVPVVPHTPVQGVAAEAPTETATAVVVPLETSTLTPPPTTTNQVTATPTADTPTTSVFVLAPDARLLREFLKFQSGFFYGGGDPEAAGRWIVSHQRFHKLMRNDETIQPRLSGACLRGHAAVWWTTYTDTHPEPTAWAEFRELFYDQYIPMEVRLRLREEFLSLRQGSRTLMHYMERFRHLLQFSLDVAGTDRLQIYYFTRGVDDRIASAVVSTGATTLQEIFDRALAHETYLLQRAGRRVTGREVQSSQSSQSSQRQKRPMDHPDRG</sequence>
<reference evidence="3 4" key="1">
    <citation type="submission" date="2024-01" db="EMBL/GenBank/DDBJ databases">
        <title>Genome assemblies of Stephania.</title>
        <authorList>
            <person name="Yang L."/>
        </authorList>
    </citation>
    <scope>NUCLEOTIDE SEQUENCE [LARGE SCALE GENOMIC DNA]</scope>
    <source>
        <strain evidence="3">JXDWG</strain>
        <tissue evidence="3">Leaf</tissue>
    </source>
</reference>
<organism evidence="3 4">
    <name type="scientific">Stephania cephalantha</name>
    <dbReference type="NCBI Taxonomy" id="152367"/>
    <lineage>
        <taxon>Eukaryota</taxon>
        <taxon>Viridiplantae</taxon>
        <taxon>Streptophyta</taxon>
        <taxon>Embryophyta</taxon>
        <taxon>Tracheophyta</taxon>
        <taxon>Spermatophyta</taxon>
        <taxon>Magnoliopsida</taxon>
        <taxon>Ranunculales</taxon>
        <taxon>Menispermaceae</taxon>
        <taxon>Menispermoideae</taxon>
        <taxon>Cissampelideae</taxon>
        <taxon>Stephania</taxon>
    </lineage>
</organism>
<dbReference type="EMBL" id="JBBNAG010000003">
    <property type="protein sequence ID" value="KAK9147772.1"/>
    <property type="molecule type" value="Genomic_DNA"/>
</dbReference>
<feature type="compositionally biased region" description="Low complexity" evidence="1">
    <location>
        <begin position="318"/>
        <end position="327"/>
    </location>
</feature>
<proteinExistence type="predicted"/>
<feature type="region of interest" description="Disordered" evidence="1">
    <location>
        <begin position="310"/>
        <end position="339"/>
    </location>
</feature>
<dbReference type="Pfam" id="PF03732">
    <property type="entry name" value="Retrotrans_gag"/>
    <property type="match status" value="1"/>
</dbReference>
<evidence type="ECO:0000259" key="2">
    <source>
        <dbReference type="Pfam" id="PF03732"/>
    </source>
</evidence>
<gene>
    <name evidence="3" type="ORF">Scep_006529</name>
</gene>
<feature type="region of interest" description="Disordered" evidence="1">
    <location>
        <begin position="1"/>
        <end position="23"/>
    </location>
</feature>